<keyword evidence="2" id="KW-1185">Reference proteome</keyword>
<name>A0ACA9KYH5_9GLOM</name>
<dbReference type="EMBL" id="CAJVPU010002429">
    <property type="protein sequence ID" value="CAG8500979.1"/>
    <property type="molecule type" value="Genomic_DNA"/>
</dbReference>
<accession>A0ACA9KYH5</accession>
<comment type="caution">
    <text evidence="1">The sequence shown here is derived from an EMBL/GenBank/DDBJ whole genome shotgun (WGS) entry which is preliminary data.</text>
</comment>
<sequence>MSNENFPQPMDIDDIIKTNDENENYKNSCQILLLYLGRYLTEKEEENVLSKNEKDKTAFFCFKKSAKLGSNEGLFRLGCCYLYGVGIEKNCQKALEYFEKKRLTKDEHKT</sequence>
<protein>
    <submittedName>
        <fullName evidence="1">15413_t:CDS:1</fullName>
    </submittedName>
</protein>
<gene>
    <name evidence="1" type="ORF">DHETER_LOCUS3006</name>
</gene>
<evidence type="ECO:0000313" key="1">
    <source>
        <dbReference type="EMBL" id="CAG8500979.1"/>
    </source>
</evidence>
<dbReference type="Proteomes" id="UP000789702">
    <property type="component" value="Unassembled WGS sequence"/>
</dbReference>
<reference evidence="1" key="1">
    <citation type="submission" date="2021-06" db="EMBL/GenBank/DDBJ databases">
        <authorList>
            <person name="Kallberg Y."/>
            <person name="Tangrot J."/>
            <person name="Rosling A."/>
        </authorList>
    </citation>
    <scope>NUCLEOTIDE SEQUENCE</scope>
    <source>
        <strain evidence="1">IL203A</strain>
    </source>
</reference>
<organism evidence="1 2">
    <name type="scientific">Dentiscutata heterogama</name>
    <dbReference type="NCBI Taxonomy" id="1316150"/>
    <lineage>
        <taxon>Eukaryota</taxon>
        <taxon>Fungi</taxon>
        <taxon>Fungi incertae sedis</taxon>
        <taxon>Mucoromycota</taxon>
        <taxon>Glomeromycotina</taxon>
        <taxon>Glomeromycetes</taxon>
        <taxon>Diversisporales</taxon>
        <taxon>Gigasporaceae</taxon>
        <taxon>Dentiscutata</taxon>
    </lineage>
</organism>
<proteinExistence type="predicted"/>
<evidence type="ECO:0000313" key="2">
    <source>
        <dbReference type="Proteomes" id="UP000789702"/>
    </source>
</evidence>